<keyword evidence="5" id="KW-0813">Transport</keyword>
<evidence type="ECO:0000256" key="8">
    <source>
        <dbReference type="ARBA" id="ARBA00022792"/>
    </source>
</evidence>
<evidence type="ECO:0000256" key="5">
    <source>
        <dbReference type="ARBA" id="ARBA00022448"/>
    </source>
</evidence>
<evidence type="ECO:0000256" key="14">
    <source>
        <dbReference type="ARBA" id="ARBA00030753"/>
    </source>
</evidence>
<keyword evidence="8" id="KW-0999">Mitochondrion inner membrane</keyword>
<sequence length="107" mass="12227">MLPANTARRLRTTAPLLRGLRFVSHDSPAYNEPSGYLFGEKPPPPGKKRVKEGWENIWYIGMFGSMTFGAVMYYYKPGSSIQTWALEEAKQRMEARGEAYKYEPKSS</sequence>
<comment type="subcellular location">
    <subcellularLocation>
        <location evidence="2">Mitochondrion inner membrane</location>
        <topology evidence="2">Single-pass membrane protein</topology>
    </subcellularLocation>
</comment>
<comment type="subunit">
    <text evidence="16">Complex I is composed of 45 different subunits. Interacts with BCAP31.</text>
</comment>
<dbReference type="EMBL" id="KN882016">
    <property type="protein sequence ID" value="KIY47018.1"/>
    <property type="molecule type" value="Genomic_DNA"/>
</dbReference>
<evidence type="ECO:0000256" key="2">
    <source>
        <dbReference type="ARBA" id="ARBA00004434"/>
    </source>
</evidence>
<keyword evidence="6" id="KW-0679">Respiratory chain</keyword>
<dbReference type="AlphaFoldDB" id="A0A0D7A898"/>
<protein>
    <recommendedName>
        <fullName evidence="4">NADH dehydrogenase [ubiquinone] 1 beta subcomplex subunit 11, mitochondrial</fullName>
    </recommendedName>
    <alternativeName>
        <fullName evidence="15">Complex I-ESSS</fullName>
    </alternativeName>
    <alternativeName>
        <fullName evidence="14">NADH-ubiquinone oxidoreductase ESSS subunit</fullName>
    </alternativeName>
</protein>
<accession>A0A0D7A898</accession>
<keyword evidence="9" id="KW-0809">Transit peptide</keyword>
<evidence type="ECO:0000256" key="12">
    <source>
        <dbReference type="ARBA" id="ARBA00023128"/>
    </source>
</evidence>
<dbReference type="PANTHER" id="PTHR40637">
    <property type="entry name" value="ESSS SUBUNIT OF NADH:UBIQUINONE OXIDOREDUCTASE (COMPLEX I) PROTEIN"/>
    <property type="match status" value="1"/>
</dbReference>
<keyword evidence="13 17" id="KW-0472">Membrane</keyword>
<keyword evidence="10" id="KW-0249">Electron transport</keyword>
<keyword evidence="11 17" id="KW-1133">Transmembrane helix</keyword>
<comment type="function">
    <text evidence="1">Accessory subunit of the mitochondrial membrane respiratory chain NADH dehydrogenase (Complex I), that is believed not to be involved in catalysis. Complex I functions in the transfer of electrons from NADH to the respiratory chain. The immediate electron acceptor for the enzyme is believed to be ubiquinone.</text>
</comment>
<comment type="similarity">
    <text evidence="3">Belongs to the complex I NDUFB11 subunit family.</text>
</comment>
<evidence type="ECO:0000256" key="3">
    <source>
        <dbReference type="ARBA" id="ARBA00008915"/>
    </source>
</evidence>
<evidence type="ECO:0000256" key="9">
    <source>
        <dbReference type="ARBA" id="ARBA00022946"/>
    </source>
</evidence>
<evidence type="ECO:0000256" key="10">
    <source>
        <dbReference type="ARBA" id="ARBA00022982"/>
    </source>
</evidence>
<gene>
    <name evidence="18" type="ORF">FISHEDRAFT_66200</name>
</gene>
<dbReference type="InterPro" id="IPR019329">
    <property type="entry name" value="NADH_UbQ_OxRdtase_ESSS_su"/>
</dbReference>
<name>A0A0D7A898_9AGAR</name>
<keyword evidence="7 17" id="KW-0812">Transmembrane</keyword>
<keyword evidence="19" id="KW-1185">Reference proteome</keyword>
<proteinExistence type="inferred from homology"/>
<dbReference type="GO" id="GO:0005743">
    <property type="term" value="C:mitochondrial inner membrane"/>
    <property type="evidence" value="ECO:0007669"/>
    <property type="project" value="UniProtKB-SubCell"/>
</dbReference>
<evidence type="ECO:0000256" key="4">
    <source>
        <dbReference type="ARBA" id="ARBA00018632"/>
    </source>
</evidence>
<dbReference type="OrthoDB" id="2147978at2759"/>
<evidence type="ECO:0000313" key="19">
    <source>
        <dbReference type="Proteomes" id="UP000054144"/>
    </source>
</evidence>
<evidence type="ECO:0000256" key="7">
    <source>
        <dbReference type="ARBA" id="ARBA00022692"/>
    </source>
</evidence>
<evidence type="ECO:0000313" key="18">
    <source>
        <dbReference type="EMBL" id="KIY47018.1"/>
    </source>
</evidence>
<evidence type="ECO:0000256" key="1">
    <source>
        <dbReference type="ARBA" id="ARBA00003195"/>
    </source>
</evidence>
<dbReference type="Proteomes" id="UP000054144">
    <property type="component" value="Unassembled WGS sequence"/>
</dbReference>
<evidence type="ECO:0000256" key="11">
    <source>
        <dbReference type="ARBA" id="ARBA00022989"/>
    </source>
</evidence>
<evidence type="ECO:0000256" key="6">
    <source>
        <dbReference type="ARBA" id="ARBA00022660"/>
    </source>
</evidence>
<evidence type="ECO:0000256" key="16">
    <source>
        <dbReference type="ARBA" id="ARBA00046528"/>
    </source>
</evidence>
<keyword evidence="12" id="KW-0496">Mitochondrion</keyword>
<dbReference type="PANTHER" id="PTHR40637:SF1">
    <property type="entry name" value="ESSS SUBUNIT OF NADH:UBIQUINONE OXIDOREDUCTASE (COMPLEX I) PROTEIN"/>
    <property type="match status" value="1"/>
</dbReference>
<reference evidence="18 19" key="1">
    <citation type="journal article" date="2015" name="Fungal Genet. Biol.">
        <title>Evolution of novel wood decay mechanisms in Agaricales revealed by the genome sequences of Fistulina hepatica and Cylindrobasidium torrendii.</title>
        <authorList>
            <person name="Floudas D."/>
            <person name="Held B.W."/>
            <person name="Riley R."/>
            <person name="Nagy L.G."/>
            <person name="Koehler G."/>
            <person name="Ransdell A.S."/>
            <person name="Younus H."/>
            <person name="Chow J."/>
            <person name="Chiniquy J."/>
            <person name="Lipzen A."/>
            <person name="Tritt A."/>
            <person name="Sun H."/>
            <person name="Haridas S."/>
            <person name="LaButti K."/>
            <person name="Ohm R.A."/>
            <person name="Kues U."/>
            <person name="Blanchette R.A."/>
            <person name="Grigoriev I.V."/>
            <person name="Minto R.E."/>
            <person name="Hibbett D.S."/>
        </authorList>
    </citation>
    <scope>NUCLEOTIDE SEQUENCE [LARGE SCALE GENOMIC DNA]</scope>
    <source>
        <strain evidence="18 19">ATCC 64428</strain>
    </source>
</reference>
<evidence type="ECO:0000256" key="17">
    <source>
        <dbReference type="SAM" id="Phobius"/>
    </source>
</evidence>
<evidence type="ECO:0000256" key="15">
    <source>
        <dbReference type="ARBA" id="ARBA00031387"/>
    </source>
</evidence>
<evidence type="ECO:0000256" key="13">
    <source>
        <dbReference type="ARBA" id="ARBA00023136"/>
    </source>
</evidence>
<organism evidence="18 19">
    <name type="scientific">Fistulina hepatica ATCC 64428</name>
    <dbReference type="NCBI Taxonomy" id="1128425"/>
    <lineage>
        <taxon>Eukaryota</taxon>
        <taxon>Fungi</taxon>
        <taxon>Dikarya</taxon>
        <taxon>Basidiomycota</taxon>
        <taxon>Agaricomycotina</taxon>
        <taxon>Agaricomycetes</taxon>
        <taxon>Agaricomycetidae</taxon>
        <taxon>Agaricales</taxon>
        <taxon>Fistulinaceae</taxon>
        <taxon>Fistulina</taxon>
    </lineage>
</organism>
<dbReference type="Pfam" id="PF10183">
    <property type="entry name" value="ESSS"/>
    <property type="match status" value="1"/>
</dbReference>
<feature type="transmembrane region" description="Helical" evidence="17">
    <location>
        <begin position="57"/>
        <end position="75"/>
    </location>
</feature>